<proteinExistence type="predicted"/>
<dbReference type="SUPFAM" id="SSF81901">
    <property type="entry name" value="HCP-like"/>
    <property type="match status" value="1"/>
</dbReference>
<evidence type="ECO:0000256" key="4">
    <source>
        <dbReference type="SAM" id="SignalP"/>
    </source>
</evidence>
<evidence type="ECO:0000313" key="5">
    <source>
        <dbReference type="EMBL" id="MBE9031142.1"/>
    </source>
</evidence>
<dbReference type="Gene3D" id="1.25.40.10">
    <property type="entry name" value="Tetratricopeptide repeat domain"/>
    <property type="match status" value="4"/>
</dbReference>
<feature type="chain" id="PRO_5036911374" evidence="4">
    <location>
        <begin position="34"/>
        <end position="767"/>
    </location>
</feature>
<dbReference type="InterPro" id="IPR011990">
    <property type="entry name" value="TPR-like_helical_dom_sf"/>
</dbReference>
<evidence type="ECO:0000256" key="2">
    <source>
        <dbReference type="ARBA" id="ARBA00022803"/>
    </source>
</evidence>
<dbReference type="Pfam" id="PF14559">
    <property type="entry name" value="TPR_19"/>
    <property type="match status" value="1"/>
</dbReference>
<dbReference type="SMART" id="SM00028">
    <property type="entry name" value="TPR"/>
    <property type="match status" value="6"/>
</dbReference>
<sequence length="767" mass="83585">MQQVGSQFGAACLFLLSAGTPLIATAFAQPAQAQSANSNVRRGYTQLSQGLVDQAIATFKSVLNQSPNSLEAKLGLAIGYARAGRDEDAWNAYQRVLEQDSRNRLALQAVGKLGGFRPEWQPQGIAALTTLLDITPDDLEARAQRALLYSYQSRFTESLSDYQIVLQSPNPTADVLLGAAQAYTYSGNPTQGLTLFERYQAESRDPIGKNAAIAYARALRETGNPSKSIGVLEAVLPSQLDDFALQVRGELAQSYLANNQSALALGVLDPLRDRADARLPLARALNEIGKQTSQTALRGEAAQLYLAELQATGTTDTTLVREVADVLGGIPGQQQVALNLYRQLVQQNPNDRILAIRRLALESRLGSLPQAQVIQQVQALLQPFPADPAQQQAVAQALIPLEPNVALLPVYQALLQAGVNEPFLHFRMAQLLIEQGNLAAAQAAIATYKASPQGTKDLAPDILLADIDRRQGNYEASAQRYLRLLAVPNLDPDVAYSALRGLAGIRVVQNRAVEALALYDQLLQRNPGDWQLRLGRTAIAYQAKLISAAAADAVLVQFLQFNPGETPQEFYTLATLLPPSPQREPLYRALLQADPSNLDVQVRLIQVLSQRNPLEAQAMANRLLVQAQRMVTANPNSTLQTLFLRGRLAAALGNLKQAGDAYQAILSWQANNLEAVSALGGIRFQQRDFAAASQLYSYVLAFQPDNTTAQRSLAELAAAQGNAIEALDRFNFIQSQQGGGPENQQRIRQLQESFLQRRGFNPSWERF</sequence>
<feature type="signal peptide" evidence="4">
    <location>
        <begin position="1"/>
        <end position="33"/>
    </location>
</feature>
<keyword evidence="2 3" id="KW-0802">TPR repeat</keyword>
<dbReference type="PANTHER" id="PTHR44858">
    <property type="entry name" value="TETRATRICOPEPTIDE REPEAT PROTEIN 6"/>
    <property type="match status" value="1"/>
</dbReference>
<name>A0A928Z4L1_9CYAN</name>
<dbReference type="PROSITE" id="PS50005">
    <property type="entry name" value="TPR"/>
    <property type="match status" value="2"/>
</dbReference>
<keyword evidence="4" id="KW-0732">Signal</keyword>
<accession>A0A928Z4L1</accession>
<keyword evidence="1" id="KW-0677">Repeat</keyword>
<reference evidence="5" key="1">
    <citation type="submission" date="2020-10" db="EMBL/GenBank/DDBJ databases">
        <authorList>
            <person name="Castelo-Branco R."/>
            <person name="Eusebio N."/>
            <person name="Adriana R."/>
            <person name="Vieira A."/>
            <person name="Brugerolle De Fraissinette N."/>
            <person name="Rezende De Castro R."/>
            <person name="Schneider M.P."/>
            <person name="Vasconcelos V."/>
            <person name="Leao P.N."/>
        </authorList>
    </citation>
    <scope>NUCLEOTIDE SEQUENCE</scope>
    <source>
        <strain evidence="5">LEGE 11480</strain>
    </source>
</reference>
<keyword evidence="6" id="KW-1185">Reference proteome</keyword>
<feature type="repeat" description="TPR" evidence="3">
    <location>
        <begin position="673"/>
        <end position="706"/>
    </location>
</feature>
<dbReference type="Proteomes" id="UP000625316">
    <property type="component" value="Unassembled WGS sequence"/>
</dbReference>
<protein>
    <submittedName>
        <fullName evidence="5">Tetratricopeptide repeat protein</fullName>
    </submittedName>
</protein>
<dbReference type="AlphaFoldDB" id="A0A928Z4L1"/>
<organism evidence="5 6">
    <name type="scientific">Romeriopsis navalis LEGE 11480</name>
    <dbReference type="NCBI Taxonomy" id="2777977"/>
    <lineage>
        <taxon>Bacteria</taxon>
        <taxon>Bacillati</taxon>
        <taxon>Cyanobacteriota</taxon>
        <taxon>Cyanophyceae</taxon>
        <taxon>Leptolyngbyales</taxon>
        <taxon>Leptolyngbyaceae</taxon>
        <taxon>Romeriopsis</taxon>
        <taxon>Romeriopsis navalis</taxon>
    </lineage>
</organism>
<dbReference type="InterPro" id="IPR019734">
    <property type="entry name" value="TPR_rpt"/>
</dbReference>
<comment type="caution">
    <text evidence="5">The sequence shown here is derived from an EMBL/GenBank/DDBJ whole genome shotgun (WGS) entry which is preliminary data.</text>
</comment>
<evidence type="ECO:0000256" key="3">
    <source>
        <dbReference type="PROSITE-ProRule" id="PRU00339"/>
    </source>
</evidence>
<dbReference type="Pfam" id="PF13432">
    <property type="entry name" value="TPR_16"/>
    <property type="match status" value="2"/>
</dbReference>
<dbReference type="EMBL" id="JADEXQ010000054">
    <property type="protein sequence ID" value="MBE9031142.1"/>
    <property type="molecule type" value="Genomic_DNA"/>
</dbReference>
<dbReference type="PANTHER" id="PTHR44858:SF1">
    <property type="entry name" value="UDP-N-ACETYLGLUCOSAMINE--PEPTIDE N-ACETYLGLUCOSAMINYLTRANSFERASE SPINDLY-RELATED"/>
    <property type="match status" value="1"/>
</dbReference>
<gene>
    <name evidence="5" type="ORF">IQ266_15515</name>
</gene>
<dbReference type="InterPro" id="IPR050498">
    <property type="entry name" value="Ycf3"/>
</dbReference>
<evidence type="ECO:0000313" key="6">
    <source>
        <dbReference type="Proteomes" id="UP000625316"/>
    </source>
</evidence>
<feature type="repeat" description="TPR" evidence="3">
    <location>
        <begin position="36"/>
        <end position="69"/>
    </location>
</feature>
<dbReference type="SUPFAM" id="SSF48452">
    <property type="entry name" value="TPR-like"/>
    <property type="match status" value="2"/>
</dbReference>
<evidence type="ECO:0000256" key="1">
    <source>
        <dbReference type="ARBA" id="ARBA00022737"/>
    </source>
</evidence>